<dbReference type="InterPro" id="IPR051940">
    <property type="entry name" value="Chitin_bind-dev_reg"/>
</dbReference>
<protein>
    <recommendedName>
        <fullName evidence="6">Chitin-binding type-2 domain-containing protein</fullName>
    </recommendedName>
</protein>
<feature type="domain" description="Chitin-binding type-2" evidence="6">
    <location>
        <begin position="1"/>
        <end position="57"/>
    </location>
</feature>
<organism evidence="7 8">
    <name type="scientific">Lottia gigantea</name>
    <name type="common">Giant owl limpet</name>
    <dbReference type="NCBI Taxonomy" id="225164"/>
    <lineage>
        <taxon>Eukaryota</taxon>
        <taxon>Metazoa</taxon>
        <taxon>Spiralia</taxon>
        <taxon>Lophotrochozoa</taxon>
        <taxon>Mollusca</taxon>
        <taxon>Gastropoda</taxon>
        <taxon>Patellogastropoda</taxon>
        <taxon>Lottioidea</taxon>
        <taxon>Lottiidae</taxon>
        <taxon>Lottia</taxon>
    </lineage>
</organism>
<dbReference type="AlphaFoldDB" id="V3ZQU9"/>
<dbReference type="Gene3D" id="2.170.140.10">
    <property type="entry name" value="Chitin binding domain"/>
    <property type="match status" value="2"/>
</dbReference>
<sequence length="360" mass="39448">MRNGVGFNSVAGSCQKFIQCIFNLEMLISTILKDCPAGLFWDQDKLTCNYASEVDCTEDPCYSKPDGDIAHPTNCREYYTCFNSVSFEKCCLPGYAFNAAAGKCESNSACVDSCKWGNPEEGCTRREIADKHSYEQAVGDEWIVMSCPLGALYSQEECKCGIYDEDYVNTPPPPAARDAECKPSVQLSFDSGTYDESGNFNYVQNNGVVVESGVAYFDGQSFLRIPRFANVDFRKTVTIKMKYKLDGAATGQEALVTNGDCGEKQSIYIVAEQSQTVLGLISADSADEKSATIASSSDWNEVEYKVVDGELISAVNGRQANTIVDGIIKRKHCSLQIGRGDGFDNFKGWIDELSVYLCAA</sequence>
<keyword evidence="4" id="KW-1015">Disulfide bond</keyword>
<dbReference type="InterPro" id="IPR036508">
    <property type="entry name" value="Chitin-bd_dom_sf"/>
</dbReference>
<feature type="domain" description="Chitin-binding type-2" evidence="6">
    <location>
        <begin position="58"/>
        <end position="112"/>
    </location>
</feature>
<accession>V3ZQU9</accession>
<dbReference type="GO" id="GO:0005576">
    <property type="term" value="C:extracellular region"/>
    <property type="evidence" value="ECO:0007669"/>
    <property type="project" value="InterPro"/>
</dbReference>
<evidence type="ECO:0000256" key="4">
    <source>
        <dbReference type="ARBA" id="ARBA00023157"/>
    </source>
</evidence>
<dbReference type="KEGG" id="lgi:LOTGIDRAFT_236718"/>
<dbReference type="EMBL" id="KB203738">
    <property type="protein sequence ID" value="ESO83271.1"/>
    <property type="molecule type" value="Genomic_DNA"/>
</dbReference>
<evidence type="ECO:0000256" key="2">
    <source>
        <dbReference type="ARBA" id="ARBA00022729"/>
    </source>
</evidence>
<name>V3ZQU9_LOTGI</name>
<dbReference type="InterPro" id="IPR002557">
    <property type="entry name" value="Chitin-bd_dom"/>
</dbReference>
<evidence type="ECO:0000259" key="6">
    <source>
        <dbReference type="PROSITE" id="PS50940"/>
    </source>
</evidence>
<dbReference type="Pfam" id="PF01607">
    <property type="entry name" value="CBM_14"/>
    <property type="match status" value="2"/>
</dbReference>
<keyword evidence="1" id="KW-0147">Chitin-binding</keyword>
<dbReference type="HOGENOM" id="CLU_666068_0_0_1"/>
<dbReference type="OMA" id="ARFYQCE"/>
<keyword evidence="5" id="KW-0325">Glycoprotein</keyword>
<dbReference type="SUPFAM" id="SSF57625">
    <property type="entry name" value="Invertebrate chitin-binding proteins"/>
    <property type="match status" value="2"/>
</dbReference>
<dbReference type="RefSeq" id="XP_009066027.1">
    <property type="nucleotide sequence ID" value="XM_009067779.1"/>
</dbReference>
<dbReference type="InterPro" id="IPR013320">
    <property type="entry name" value="ConA-like_dom_sf"/>
</dbReference>
<evidence type="ECO:0000256" key="1">
    <source>
        <dbReference type="ARBA" id="ARBA00022669"/>
    </source>
</evidence>
<dbReference type="OrthoDB" id="6148336at2759"/>
<dbReference type="SUPFAM" id="SSF49899">
    <property type="entry name" value="Concanavalin A-like lectins/glucanases"/>
    <property type="match status" value="1"/>
</dbReference>
<dbReference type="Proteomes" id="UP000030746">
    <property type="component" value="Unassembled WGS sequence"/>
</dbReference>
<dbReference type="Gene3D" id="2.60.120.200">
    <property type="match status" value="1"/>
</dbReference>
<dbReference type="PANTHER" id="PTHR23301:SF0">
    <property type="entry name" value="CHITIN-BINDING TYPE-2 DOMAIN-CONTAINING PROTEIN-RELATED"/>
    <property type="match status" value="1"/>
</dbReference>
<dbReference type="GeneID" id="20250226"/>
<evidence type="ECO:0000256" key="3">
    <source>
        <dbReference type="ARBA" id="ARBA00022737"/>
    </source>
</evidence>
<dbReference type="GO" id="GO:0008061">
    <property type="term" value="F:chitin binding"/>
    <property type="evidence" value="ECO:0007669"/>
    <property type="project" value="UniProtKB-KW"/>
</dbReference>
<keyword evidence="8" id="KW-1185">Reference proteome</keyword>
<dbReference type="CTD" id="20250226"/>
<keyword evidence="2" id="KW-0732">Signal</keyword>
<proteinExistence type="predicted"/>
<evidence type="ECO:0000313" key="8">
    <source>
        <dbReference type="Proteomes" id="UP000030746"/>
    </source>
</evidence>
<evidence type="ECO:0000313" key="7">
    <source>
        <dbReference type="EMBL" id="ESO83271.1"/>
    </source>
</evidence>
<reference evidence="7 8" key="1">
    <citation type="journal article" date="2013" name="Nature">
        <title>Insights into bilaterian evolution from three spiralian genomes.</title>
        <authorList>
            <person name="Simakov O."/>
            <person name="Marletaz F."/>
            <person name="Cho S.J."/>
            <person name="Edsinger-Gonzales E."/>
            <person name="Havlak P."/>
            <person name="Hellsten U."/>
            <person name="Kuo D.H."/>
            <person name="Larsson T."/>
            <person name="Lv J."/>
            <person name="Arendt D."/>
            <person name="Savage R."/>
            <person name="Osoegawa K."/>
            <person name="de Jong P."/>
            <person name="Grimwood J."/>
            <person name="Chapman J.A."/>
            <person name="Shapiro H."/>
            <person name="Aerts A."/>
            <person name="Otillar R.P."/>
            <person name="Terry A.Y."/>
            <person name="Boore J.L."/>
            <person name="Grigoriev I.V."/>
            <person name="Lindberg D.R."/>
            <person name="Seaver E.C."/>
            <person name="Weisblat D.A."/>
            <person name="Putnam N.H."/>
            <person name="Rokhsar D.S."/>
        </authorList>
    </citation>
    <scope>NUCLEOTIDE SEQUENCE [LARGE SCALE GENOMIC DNA]</scope>
</reference>
<gene>
    <name evidence="7" type="ORF">LOTGIDRAFT_236718</name>
</gene>
<dbReference type="SMART" id="SM00494">
    <property type="entry name" value="ChtBD2"/>
    <property type="match status" value="2"/>
</dbReference>
<evidence type="ECO:0000256" key="5">
    <source>
        <dbReference type="ARBA" id="ARBA00023180"/>
    </source>
</evidence>
<keyword evidence="3" id="KW-0677">Repeat</keyword>
<dbReference type="PROSITE" id="PS50940">
    <property type="entry name" value="CHIT_BIND_II"/>
    <property type="match status" value="2"/>
</dbReference>
<dbReference type="PANTHER" id="PTHR23301">
    <property type="entry name" value="CHITIN BINDING PERITROPHIN-A"/>
    <property type="match status" value="1"/>
</dbReference>